<keyword evidence="2" id="KW-1185">Reference proteome</keyword>
<reference evidence="1 2" key="1">
    <citation type="submission" date="2018-06" db="EMBL/GenBank/DDBJ databases">
        <authorList>
            <consortium name="Pathogen Informatics"/>
            <person name="Doyle S."/>
        </authorList>
    </citation>
    <scope>NUCLEOTIDE SEQUENCE [LARGE SCALE GENOMIC DNA]</scope>
    <source>
        <strain evidence="1 2">NCTC7307</strain>
    </source>
</reference>
<proteinExistence type="predicted"/>
<organism evidence="1 2">
    <name type="scientific">Salmonella enterica subsp. arizonae</name>
    <dbReference type="NCBI Taxonomy" id="59203"/>
    <lineage>
        <taxon>Bacteria</taxon>
        <taxon>Pseudomonadati</taxon>
        <taxon>Pseudomonadota</taxon>
        <taxon>Gammaproteobacteria</taxon>
        <taxon>Enterobacterales</taxon>
        <taxon>Enterobacteriaceae</taxon>
        <taxon>Salmonella</taxon>
    </lineage>
</organism>
<sequence length="49" mass="5491">MSCIAAHVGEEVPLFANTRLFFVTFLNSKCCLMLNHDMADKGVVFQTIQ</sequence>
<dbReference type="AlphaFoldDB" id="A0A2X4TCN8"/>
<dbReference type="EMBL" id="LS483466">
    <property type="protein sequence ID" value="SQI24853.1"/>
    <property type="molecule type" value="Genomic_DNA"/>
</dbReference>
<evidence type="ECO:0000313" key="1">
    <source>
        <dbReference type="EMBL" id="SQI24853.1"/>
    </source>
</evidence>
<dbReference type="Proteomes" id="UP000248731">
    <property type="component" value="Chromosome 1"/>
</dbReference>
<accession>A0A2X4TCN8</accession>
<protein>
    <submittedName>
        <fullName evidence="1">Uncharacterized protein</fullName>
    </submittedName>
</protein>
<gene>
    <name evidence="1" type="ORF">NCTC7307_02882</name>
</gene>
<evidence type="ECO:0000313" key="2">
    <source>
        <dbReference type="Proteomes" id="UP000248731"/>
    </source>
</evidence>
<name>A0A2X4TCN8_SALER</name>